<dbReference type="RefSeq" id="WP_163303538.1">
    <property type="nucleotide sequence ID" value="NZ_JAAGRQ010000104.1"/>
</dbReference>
<dbReference type="NCBIfam" id="TIGR02605">
    <property type="entry name" value="CxxC_CxxC_SSSS"/>
    <property type="match status" value="1"/>
</dbReference>
<sequence length="78" mass="7846">MPIYEYVCRACGAQFEDIVSADAPAPACPKCKAQKTEKLLSCCRVGRGSSETGFTATAPRASSGGCAGCSGGNCSTCG</sequence>
<dbReference type="Pfam" id="PF09723">
    <property type="entry name" value="Zn_ribbon_8"/>
    <property type="match status" value="1"/>
</dbReference>
<organism evidence="2 3">
    <name type="scientific">Desulfolutivibrio sulfodismutans</name>
    <dbReference type="NCBI Taxonomy" id="63561"/>
    <lineage>
        <taxon>Bacteria</taxon>
        <taxon>Pseudomonadati</taxon>
        <taxon>Thermodesulfobacteriota</taxon>
        <taxon>Desulfovibrionia</taxon>
        <taxon>Desulfovibrionales</taxon>
        <taxon>Desulfovibrionaceae</taxon>
        <taxon>Desulfolutivibrio</taxon>
    </lineage>
</organism>
<reference evidence="2 3" key="1">
    <citation type="submission" date="2020-02" db="EMBL/GenBank/DDBJ databases">
        <title>Comparative genomics of sulfur disproportionating microorganisms.</title>
        <authorList>
            <person name="Ward L.M."/>
            <person name="Bertran E."/>
            <person name="Johnston D.T."/>
        </authorList>
    </citation>
    <scope>NUCLEOTIDE SEQUENCE [LARGE SCALE GENOMIC DNA]</scope>
    <source>
        <strain evidence="2 3">DSM 3696</strain>
    </source>
</reference>
<accession>A0A7K3NQI0</accession>
<name>A0A7K3NQI0_9BACT</name>
<evidence type="ECO:0000313" key="3">
    <source>
        <dbReference type="Proteomes" id="UP000469724"/>
    </source>
</evidence>
<feature type="domain" description="Putative regulatory protein FmdB zinc ribbon" evidence="1">
    <location>
        <begin position="1"/>
        <end position="41"/>
    </location>
</feature>
<dbReference type="InterPro" id="IPR013429">
    <property type="entry name" value="Regulatory_FmdB_Zinc_ribbon"/>
</dbReference>
<dbReference type="AlphaFoldDB" id="A0A7K3NQI0"/>
<evidence type="ECO:0000259" key="1">
    <source>
        <dbReference type="SMART" id="SM00834"/>
    </source>
</evidence>
<evidence type="ECO:0000313" key="2">
    <source>
        <dbReference type="EMBL" id="NDY58466.1"/>
    </source>
</evidence>
<dbReference type="Proteomes" id="UP000469724">
    <property type="component" value="Unassembled WGS sequence"/>
</dbReference>
<dbReference type="SMART" id="SM00834">
    <property type="entry name" value="CxxC_CXXC_SSSS"/>
    <property type="match status" value="1"/>
</dbReference>
<protein>
    <submittedName>
        <fullName evidence="2">Zinc ribbon domain-containing protein</fullName>
    </submittedName>
</protein>
<keyword evidence="3" id="KW-1185">Reference proteome</keyword>
<gene>
    <name evidence="2" type="ORF">G3N56_17165</name>
</gene>
<comment type="caution">
    <text evidence="2">The sequence shown here is derived from an EMBL/GenBank/DDBJ whole genome shotgun (WGS) entry which is preliminary data.</text>
</comment>
<proteinExistence type="predicted"/>
<dbReference type="EMBL" id="JAAGRQ010000104">
    <property type="protein sequence ID" value="NDY58466.1"/>
    <property type="molecule type" value="Genomic_DNA"/>
</dbReference>